<evidence type="ECO:0000313" key="2">
    <source>
        <dbReference type="EMBL" id="KUJ14166.1"/>
    </source>
</evidence>
<accession>A0A194X1V1</accession>
<feature type="compositionally biased region" description="Basic and acidic residues" evidence="1">
    <location>
        <begin position="30"/>
        <end position="39"/>
    </location>
</feature>
<sequence length="655" mass="72955">MLRHRTEDDMDINSSPIKRSSARMLLALEDIDKGGRDDIQGSGSERSEESDEDERAGIDGGSSEESEDSEVSDESSADDDLSIGREEDTDKSYEESEATEDTHLNDSDTDTDTNKAPKKRQSTNSRNPKHDAANDNPMLPQKRLTTNSLLSSLKDCLATELEVCSSSWRDIIRAIKATATAEATADDNQLGLPSLPKFWATEKPEVQIDSGRLLTALSILHRSMSSLFAEHQLACGVTNSNRKTQSRSYFKARQVARIEVAAAYIVDTPKFNKTWDAYLKTKPSTTSHYTKERIQTAKSKASQDIIDGLDENTKAAAVRKVDELSQSIVSQRISGERLSDPKVYGAGYEKSRARNISLIQVALSYVDQNHFQDQIAFESGIWEAKTTWFADHKDEVLAMSKTKIARAILSGLDPTTRAQADSSILRISAKVLDDWKNTKSRPLTDEQLRRKFLMLRRETRIIIAAEHITDWKKYKEAVDDRSRLLASRFKVRSHATKAAEYDIMTDIMSDLEANVKCEWLERAEALALAMMEGFVNGTEKLRVTGQLTAEMANFTPHSRDISNEPEASSSKIANKGKKVASLRHEKEKAQMALSRNSSEEDSLSGTDDTSADESSSEEDDDTEDETEMPVAKRPKTTSATRPSGISKGRKIMKSL</sequence>
<proteinExistence type="predicted"/>
<dbReference type="EMBL" id="KQ947420">
    <property type="protein sequence ID" value="KUJ14166.1"/>
    <property type="molecule type" value="Genomic_DNA"/>
</dbReference>
<feature type="compositionally biased region" description="Basic and acidic residues" evidence="1">
    <location>
        <begin position="82"/>
        <end position="106"/>
    </location>
</feature>
<dbReference type="InParanoid" id="A0A194X1V1"/>
<reference evidence="2 3" key="1">
    <citation type="submission" date="2015-10" db="EMBL/GenBank/DDBJ databases">
        <title>Full genome of DAOMC 229536 Phialocephala scopiformis, a fungal endophyte of spruce producing the potent anti-insectan compound rugulosin.</title>
        <authorList>
            <consortium name="DOE Joint Genome Institute"/>
            <person name="Walker A.K."/>
            <person name="Frasz S.L."/>
            <person name="Seifert K.A."/>
            <person name="Miller J.D."/>
            <person name="Mondo S.J."/>
            <person name="Labutti K."/>
            <person name="Lipzen A."/>
            <person name="Dockter R."/>
            <person name="Kennedy M."/>
            <person name="Grigoriev I.V."/>
            <person name="Spatafora J.W."/>
        </authorList>
    </citation>
    <scope>NUCLEOTIDE SEQUENCE [LARGE SCALE GENOMIC DNA]</scope>
    <source>
        <strain evidence="2 3">CBS 120377</strain>
    </source>
</reference>
<dbReference type="RefSeq" id="XP_018068521.1">
    <property type="nucleotide sequence ID" value="XM_018215345.1"/>
</dbReference>
<dbReference type="Proteomes" id="UP000070700">
    <property type="component" value="Unassembled WGS sequence"/>
</dbReference>
<dbReference type="KEGG" id="psco:LY89DRAFT_686684"/>
<keyword evidence="3" id="KW-1185">Reference proteome</keyword>
<gene>
    <name evidence="2" type="ORF">LY89DRAFT_686684</name>
</gene>
<feature type="compositionally biased region" description="Acidic residues" evidence="1">
    <location>
        <begin position="62"/>
        <end position="81"/>
    </location>
</feature>
<protein>
    <submittedName>
        <fullName evidence="2">Uncharacterized protein</fullName>
    </submittedName>
</protein>
<dbReference type="GeneID" id="28825071"/>
<dbReference type="AlphaFoldDB" id="A0A194X1V1"/>
<feature type="region of interest" description="Disordered" evidence="1">
    <location>
        <begin position="554"/>
        <end position="655"/>
    </location>
</feature>
<feature type="region of interest" description="Disordered" evidence="1">
    <location>
        <begin position="1"/>
        <end position="141"/>
    </location>
</feature>
<feature type="compositionally biased region" description="Acidic residues" evidence="1">
    <location>
        <begin position="609"/>
        <end position="627"/>
    </location>
</feature>
<organism evidence="2 3">
    <name type="scientific">Mollisia scopiformis</name>
    <name type="common">Conifer needle endophyte fungus</name>
    <name type="synonym">Phialocephala scopiformis</name>
    <dbReference type="NCBI Taxonomy" id="149040"/>
    <lineage>
        <taxon>Eukaryota</taxon>
        <taxon>Fungi</taxon>
        <taxon>Dikarya</taxon>
        <taxon>Ascomycota</taxon>
        <taxon>Pezizomycotina</taxon>
        <taxon>Leotiomycetes</taxon>
        <taxon>Helotiales</taxon>
        <taxon>Mollisiaceae</taxon>
        <taxon>Mollisia</taxon>
    </lineage>
</organism>
<evidence type="ECO:0000256" key="1">
    <source>
        <dbReference type="SAM" id="MobiDB-lite"/>
    </source>
</evidence>
<name>A0A194X1V1_MOLSC</name>
<evidence type="ECO:0000313" key="3">
    <source>
        <dbReference type="Proteomes" id="UP000070700"/>
    </source>
</evidence>